<dbReference type="PROSITE" id="PS51740">
    <property type="entry name" value="SPOVT_ABRB"/>
    <property type="match status" value="2"/>
</dbReference>
<dbReference type="NCBIfam" id="TIGR00242">
    <property type="entry name" value="division/cell wall cluster transcriptional repressor MraZ"/>
    <property type="match status" value="1"/>
</dbReference>
<dbReference type="CDD" id="cd16321">
    <property type="entry name" value="MraZ_C"/>
    <property type="match status" value="1"/>
</dbReference>
<proteinExistence type="inferred from homology"/>
<dbReference type="CDD" id="cd16320">
    <property type="entry name" value="MraZ_N"/>
    <property type="match status" value="1"/>
</dbReference>
<evidence type="ECO:0000256" key="4">
    <source>
        <dbReference type="ARBA" id="ARBA00023015"/>
    </source>
</evidence>
<evidence type="ECO:0000256" key="1">
    <source>
        <dbReference type="ARBA" id="ARBA00013860"/>
    </source>
</evidence>
<comment type="subcellular location">
    <subcellularLocation>
        <location evidence="7">Cytoplasm</location>
        <location evidence="7">Nucleoid</location>
    </subcellularLocation>
</comment>
<dbReference type="PANTHER" id="PTHR34701:SF1">
    <property type="entry name" value="TRANSCRIPTIONAL REGULATOR MRAZ"/>
    <property type="match status" value="1"/>
</dbReference>
<evidence type="ECO:0000256" key="2">
    <source>
        <dbReference type="ARBA" id="ARBA00022490"/>
    </source>
</evidence>
<dbReference type="InterPro" id="IPR003444">
    <property type="entry name" value="MraZ"/>
</dbReference>
<comment type="caution">
    <text evidence="9">The sequence shown here is derived from an EMBL/GenBank/DDBJ whole genome shotgun (WGS) entry which is preliminary data.</text>
</comment>
<dbReference type="PANTHER" id="PTHR34701">
    <property type="entry name" value="TRANSCRIPTIONAL REGULATOR MRAZ"/>
    <property type="match status" value="1"/>
</dbReference>
<keyword evidence="2 7" id="KW-0963">Cytoplasm</keyword>
<evidence type="ECO:0000313" key="10">
    <source>
        <dbReference type="Proteomes" id="UP001407405"/>
    </source>
</evidence>
<evidence type="ECO:0000256" key="5">
    <source>
        <dbReference type="ARBA" id="ARBA00023125"/>
    </source>
</evidence>
<dbReference type="InterPro" id="IPR038619">
    <property type="entry name" value="MraZ_sf"/>
</dbReference>
<name>A0ABU9VQV6_9CLOT</name>
<dbReference type="HAMAP" id="MF_01008">
    <property type="entry name" value="MraZ"/>
    <property type="match status" value="1"/>
</dbReference>
<keyword evidence="3" id="KW-0677">Repeat</keyword>
<protein>
    <recommendedName>
        <fullName evidence="1 7">Transcriptional regulator MraZ</fullName>
    </recommendedName>
</protein>
<keyword evidence="5 7" id="KW-0238">DNA-binding</keyword>
<feature type="domain" description="SpoVT-AbrB" evidence="8">
    <location>
        <begin position="5"/>
        <end position="47"/>
    </location>
</feature>
<dbReference type="InterPro" id="IPR020603">
    <property type="entry name" value="MraZ_dom"/>
</dbReference>
<comment type="subunit">
    <text evidence="7">Forms oligomers.</text>
</comment>
<evidence type="ECO:0000313" key="9">
    <source>
        <dbReference type="EMBL" id="MEN1759534.1"/>
    </source>
</evidence>
<dbReference type="SUPFAM" id="SSF89447">
    <property type="entry name" value="AbrB/MazE/MraZ-like"/>
    <property type="match status" value="1"/>
</dbReference>
<evidence type="ECO:0000256" key="6">
    <source>
        <dbReference type="ARBA" id="ARBA00023163"/>
    </source>
</evidence>
<dbReference type="InterPro" id="IPR035642">
    <property type="entry name" value="MraZ_N"/>
</dbReference>
<feature type="domain" description="SpoVT-AbrB" evidence="8">
    <location>
        <begin position="76"/>
        <end position="119"/>
    </location>
</feature>
<dbReference type="InterPro" id="IPR035644">
    <property type="entry name" value="MraZ_C"/>
</dbReference>
<sequence>MFIGEYSHTIDTKGRLSMPARFREILGESFIATKGLDQSLFVYPMEEWRILEDKLKQLPLTNQNARAFVRFFFSGATECELDPQGRIRIPANLREHAELEKEIVIIGAGTRVEIWSQYIWSKYIDDENLSYDEIAGKMQELGI</sequence>
<dbReference type="EMBL" id="JBCITM010000002">
    <property type="protein sequence ID" value="MEN1759534.1"/>
    <property type="molecule type" value="Genomic_DNA"/>
</dbReference>
<keyword evidence="4 7" id="KW-0805">Transcription regulation</keyword>
<accession>A0ABU9VQV6</accession>
<organism evidence="9 10">
    <name type="scientific">Anoxynatronum sibiricum</name>
    <dbReference type="NCBI Taxonomy" id="210623"/>
    <lineage>
        <taxon>Bacteria</taxon>
        <taxon>Bacillati</taxon>
        <taxon>Bacillota</taxon>
        <taxon>Clostridia</taxon>
        <taxon>Eubacteriales</taxon>
        <taxon>Clostridiaceae</taxon>
        <taxon>Anoxynatronum</taxon>
    </lineage>
</organism>
<gene>
    <name evidence="7 9" type="primary">mraZ</name>
    <name evidence="9" type="ORF">AAIG11_03520</name>
</gene>
<keyword evidence="6 7" id="KW-0804">Transcription</keyword>
<evidence type="ECO:0000259" key="8">
    <source>
        <dbReference type="PROSITE" id="PS51740"/>
    </source>
</evidence>
<evidence type="ECO:0000256" key="3">
    <source>
        <dbReference type="ARBA" id="ARBA00022737"/>
    </source>
</evidence>
<evidence type="ECO:0000256" key="7">
    <source>
        <dbReference type="HAMAP-Rule" id="MF_01008"/>
    </source>
</evidence>
<dbReference type="Proteomes" id="UP001407405">
    <property type="component" value="Unassembled WGS sequence"/>
</dbReference>
<comment type="similarity">
    <text evidence="7">Belongs to the MraZ family.</text>
</comment>
<dbReference type="InterPro" id="IPR007159">
    <property type="entry name" value="SpoVT-AbrB_dom"/>
</dbReference>
<keyword evidence="10" id="KW-1185">Reference proteome</keyword>
<reference evidence="9 10" key="1">
    <citation type="submission" date="2024-04" db="EMBL/GenBank/DDBJ databases">
        <title>Genome sequencing and metabolic network reconstruction of aminoacids and betaine degradation by Anoxynatronum sibiricum.</title>
        <authorList>
            <person name="Detkova E.N."/>
            <person name="Boltjanskaja Y.V."/>
            <person name="Mardanov A.V."/>
            <person name="Kevbrin V."/>
        </authorList>
    </citation>
    <scope>NUCLEOTIDE SEQUENCE [LARGE SCALE GENOMIC DNA]</scope>
    <source>
        <strain evidence="9 10">Z-7981</strain>
    </source>
</reference>
<dbReference type="Gene3D" id="3.40.1550.20">
    <property type="entry name" value="Transcriptional regulator MraZ domain"/>
    <property type="match status" value="1"/>
</dbReference>
<dbReference type="RefSeq" id="WP_343184879.1">
    <property type="nucleotide sequence ID" value="NZ_JBCITM010000002.1"/>
</dbReference>
<dbReference type="Pfam" id="PF02381">
    <property type="entry name" value="MraZ"/>
    <property type="match status" value="2"/>
</dbReference>
<dbReference type="InterPro" id="IPR037914">
    <property type="entry name" value="SpoVT-AbrB_sf"/>
</dbReference>